<proteinExistence type="predicted"/>
<name>A0A7W7S625_9ACTN</name>
<evidence type="ECO:0000313" key="1">
    <source>
        <dbReference type="EMBL" id="MBB4944569.1"/>
    </source>
</evidence>
<comment type="caution">
    <text evidence="1">The sequence shown here is derived from an EMBL/GenBank/DDBJ whole genome shotgun (WGS) entry which is preliminary data.</text>
</comment>
<gene>
    <name evidence="1" type="ORF">F4556_000104</name>
</gene>
<sequence>MQLHALASATTLNQAAGAVTSLLDSALIYDLEREVFPAAVVAAPILLDIIEHAHPRARFGALDLLWEMLDLRPSSEFERVDTAQVPGLRLCCAIADHVRDRRGMLKLHGRPGQRVLTAAARHWRFAIQEVVAADRGGVLVLGTLKGQLPDGPFEAELHSALTIVTVPAVETEYDRADEDDEAFLRLLGTAEAAIAPGAVLCPTDCAEDQS</sequence>
<organism evidence="1 2">
    <name type="scientific">Kitasatospora gansuensis</name>
    <dbReference type="NCBI Taxonomy" id="258050"/>
    <lineage>
        <taxon>Bacteria</taxon>
        <taxon>Bacillati</taxon>
        <taxon>Actinomycetota</taxon>
        <taxon>Actinomycetes</taxon>
        <taxon>Kitasatosporales</taxon>
        <taxon>Streptomycetaceae</taxon>
        <taxon>Kitasatospora</taxon>
    </lineage>
</organism>
<dbReference type="EMBL" id="JACHJR010000001">
    <property type="protein sequence ID" value="MBB4944569.1"/>
    <property type="molecule type" value="Genomic_DNA"/>
</dbReference>
<accession>A0A7W7S625</accession>
<dbReference type="Proteomes" id="UP000573327">
    <property type="component" value="Unassembled WGS sequence"/>
</dbReference>
<protein>
    <submittedName>
        <fullName evidence="1">Uncharacterized protein</fullName>
    </submittedName>
</protein>
<evidence type="ECO:0000313" key="2">
    <source>
        <dbReference type="Proteomes" id="UP000573327"/>
    </source>
</evidence>
<reference evidence="1 2" key="1">
    <citation type="submission" date="2020-08" db="EMBL/GenBank/DDBJ databases">
        <title>Sequencing the genomes of 1000 actinobacteria strains.</title>
        <authorList>
            <person name="Klenk H.-P."/>
        </authorList>
    </citation>
    <scope>NUCLEOTIDE SEQUENCE [LARGE SCALE GENOMIC DNA]</scope>
    <source>
        <strain evidence="1 2">DSM 44786</strain>
    </source>
</reference>
<dbReference type="RefSeq" id="WP_184910604.1">
    <property type="nucleotide sequence ID" value="NZ_JACHJR010000001.1"/>
</dbReference>
<keyword evidence="2" id="KW-1185">Reference proteome</keyword>
<dbReference type="AlphaFoldDB" id="A0A7W7S625"/>